<dbReference type="AlphaFoldDB" id="A0A1X1Y6Q6"/>
<dbReference type="InterPro" id="IPR012296">
    <property type="entry name" value="Nuclease_put_TT1808"/>
</dbReference>
<dbReference type="PANTHER" id="PTHR35400">
    <property type="entry name" value="SLR1083 PROTEIN"/>
    <property type="match status" value="1"/>
</dbReference>
<dbReference type="SUPFAM" id="SSF52980">
    <property type="entry name" value="Restriction endonuclease-like"/>
    <property type="match status" value="1"/>
</dbReference>
<dbReference type="STRING" id="169765.AWC15_21170"/>
<keyword evidence="2" id="KW-1185">Reference proteome</keyword>
<dbReference type="KEGG" id="mlj:MLAC_15940"/>
<dbReference type="Pfam" id="PF05685">
    <property type="entry name" value="Uma2"/>
    <property type="match status" value="1"/>
</dbReference>
<sequence length="182" mass="19841">MTSVHLPKLLSIEDWAALPEDNSAHVELQEGVLIVTPRPLRPHARAVFGIAKQLDDQLPAGLEAIIEFEVCVDAAYPPTVRIPDIVITRKEGPERRLEGPDVLAAIEVVSPGSRRTDTVTKRSEYAEAGIEHYWIVELGPPVTLTALHLPGEFGYPESPAVTGTFTTTAPVPLRLDLDELGQ</sequence>
<gene>
    <name evidence="1" type="ORF">MLAC_15940</name>
</gene>
<dbReference type="EMBL" id="AP022581">
    <property type="protein sequence ID" value="BBX96300.1"/>
    <property type="molecule type" value="Genomic_DNA"/>
</dbReference>
<dbReference type="RefSeq" id="WP_085160242.1">
    <property type="nucleotide sequence ID" value="NZ_AP022581.1"/>
</dbReference>
<dbReference type="Proteomes" id="UP000466396">
    <property type="component" value="Chromosome"/>
</dbReference>
<proteinExistence type="predicted"/>
<protein>
    <submittedName>
        <fullName evidence="1">Uncharacterized protein</fullName>
    </submittedName>
</protein>
<evidence type="ECO:0000313" key="1">
    <source>
        <dbReference type="EMBL" id="BBX96300.1"/>
    </source>
</evidence>
<dbReference type="PANTHER" id="PTHR35400:SF3">
    <property type="entry name" value="SLL1072 PROTEIN"/>
    <property type="match status" value="1"/>
</dbReference>
<dbReference type="OrthoDB" id="9799703at2"/>
<dbReference type="CDD" id="cd06260">
    <property type="entry name" value="DUF820-like"/>
    <property type="match status" value="1"/>
</dbReference>
<dbReference type="InterPro" id="IPR011335">
    <property type="entry name" value="Restrct_endonuc-II-like"/>
</dbReference>
<dbReference type="Gene3D" id="3.90.1570.10">
    <property type="entry name" value="tt1808, chain A"/>
    <property type="match status" value="1"/>
</dbReference>
<dbReference type="InterPro" id="IPR008538">
    <property type="entry name" value="Uma2"/>
</dbReference>
<name>A0A1X1Y6Q6_9MYCO</name>
<organism evidence="1 2">
    <name type="scientific">Mycobacterium lacus</name>
    <dbReference type="NCBI Taxonomy" id="169765"/>
    <lineage>
        <taxon>Bacteria</taxon>
        <taxon>Bacillati</taxon>
        <taxon>Actinomycetota</taxon>
        <taxon>Actinomycetes</taxon>
        <taxon>Mycobacteriales</taxon>
        <taxon>Mycobacteriaceae</taxon>
        <taxon>Mycobacterium</taxon>
    </lineage>
</organism>
<evidence type="ECO:0000313" key="2">
    <source>
        <dbReference type="Proteomes" id="UP000466396"/>
    </source>
</evidence>
<reference evidence="1 2" key="1">
    <citation type="journal article" date="2019" name="Emerg. Microbes Infect.">
        <title>Comprehensive subspecies identification of 175 nontuberculous mycobacteria species based on 7547 genomic profiles.</title>
        <authorList>
            <person name="Matsumoto Y."/>
            <person name="Kinjo T."/>
            <person name="Motooka D."/>
            <person name="Nabeya D."/>
            <person name="Jung N."/>
            <person name="Uechi K."/>
            <person name="Horii T."/>
            <person name="Iida T."/>
            <person name="Fujita J."/>
            <person name="Nakamura S."/>
        </authorList>
    </citation>
    <scope>NUCLEOTIDE SEQUENCE [LARGE SCALE GENOMIC DNA]</scope>
    <source>
        <strain evidence="1 2">JCM 15657</strain>
    </source>
</reference>
<accession>A0A1X1Y6Q6</accession>